<dbReference type="InterPro" id="IPR013815">
    <property type="entry name" value="ATP_grasp_subdomain_1"/>
</dbReference>
<keyword evidence="9" id="KW-0464">Manganese</keyword>
<dbReference type="Pfam" id="PF01071">
    <property type="entry name" value="GARS_A"/>
    <property type="match status" value="1"/>
</dbReference>
<dbReference type="SMART" id="SM01209">
    <property type="entry name" value="GARS_A"/>
    <property type="match status" value="1"/>
</dbReference>
<evidence type="ECO:0000256" key="4">
    <source>
        <dbReference type="ARBA" id="ARBA00013255"/>
    </source>
</evidence>
<dbReference type="InterPro" id="IPR020561">
    <property type="entry name" value="PRibGlycinamid_synth_ATP-grasp"/>
</dbReference>
<dbReference type="PROSITE" id="PS50975">
    <property type="entry name" value="ATP_GRASP"/>
    <property type="match status" value="1"/>
</dbReference>
<keyword evidence="8 10" id="KW-0067">ATP-binding</keyword>
<protein>
    <recommendedName>
        <fullName evidence="4">phosphoribosylamine--glycine ligase</fullName>
        <ecNumber evidence="4">6.3.4.13</ecNumber>
    </recommendedName>
</protein>
<keyword evidence="7" id="KW-0658">Purine biosynthesis</keyword>
<evidence type="ECO:0000256" key="1">
    <source>
        <dbReference type="ARBA" id="ARBA00001936"/>
    </source>
</evidence>
<dbReference type="EC" id="6.3.4.13" evidence="4"/>
<keyword evidence="6 10" id="KW-0547">Nucleotide-binding</keyword>
<dbReference type="Gene3D" id="3.40.50.20">
    <property type="match status" value="1"/>
</dbReference>
<feature type="domain" description="ATP-grasp" evidence="11">
    <location>
        <begin position="108"/>
        <end position="203"/>
    </location>
</feature>
<dbReference type="InterPro" id="IPR020562">
    <property type="entry name" value="PRibGlycinamide_synth_N"/>
</dbReference>
<dbReference type="Gene3D" id="3.30.1490.20">
    <property type="entry name" value="ATP-grasp fold, A domain"/>
    <property type="match status" value="1"/>
</dbReference>
<accession>A0AAW9DJE9</accession>
<dbReference type="EMBL" id="JAWWZK010000042">
    <property type="protein sequence ID" value="MDX5038750.1"/>
    <property type="molecule type" value="Genomic_DNA"/>
</dbReference>
<dbReference type="RefSeq" id="WP_319444347.1">
    <property type="nucleotide sequence ID" value="NZ_JAWWZK010000042.1"/>
</dbReference>
<dbReference type="SUPFAM" id="SSF56059">
    <property type="entry name" value="Glutathione synthetase ATP-binding domain-like"/>
    <property type="match status" value="1"/>
</dbReference>
<dbReference type="GO" id="GO:0004637">
    <property type="term" value="F:phosphoribosylamine-glycine ligase activity"/>
    <property type="evidence" value="ECO:0007669"/>
    <property type="project" value="UniProtKB-EC"/>
</dbReference>
<dbReference type="GO" id="GO:0005524">
    <property type="term" value="F:ATP binding"/>
    <property type="evidence" value="ECO:0007669"/>
    <property type="project" value="UniProtKB-UniRule"/>
</dbReference>
<organism evidence="12 13">
    <name type="scientific">Streptococcus suis</name>
    <dbReference type="NCBI Taxonomy" id="1307"/>
    <lineage>
        <taxon>Bacteria</taxon>
        <taxon>Bacillati</taxon>
        <taxon>Bacillota</taxon>
        <taxon>Bacilli</taxon>
        <taxon>Lactobacillales</taxon>
        <taxon>Streptococcaceae</taxon>
        <taxon>Streptococcus</taxon>
    </lineage>
</organism>
<evidence type="ECO:0000313" key="12">
    <source>
        <dbReference type="EMBL" id="MDX5038750.1"/>
    </source>
</evidence>
<dbReference type="SUPFAM" id="SSF52440">
    <property type="entry name" value="PreATP-grasp domain"/>
    <property type="match status" value="1"/>
</dbReference>
<evidence type="ECO:0000256" key="8">
    <source>
        <dbReference type="ARBA" id="ARBA00022840"/>
    </source>
</evidence>
<feature type="non-terminal residue" evidence="12">
    <location>
        <position position="248"/>
    </location>
</feature>
<dbReference type="NCBIfam" id="TIGR00877">
    <property type="entry name" value="purD"/>
    <property type="match status" value="1"/>
</dbReference>
<evidence type="ECO:0000256" key="9">
    <source>
        <dbReference type="ARBA" id="ARBA00023211"/>
    </source>
</evidence>
<dbReference type="FunFam" id="3.30.1490.20:FF:000006">
    <property type="entry name" value="phosphoribosylamine--glycine ligase, chloroplastic-like"/>
    <property type="match status" value="1"/>
</dbReference>
<evidence type="ECO:0000259" key="11">
    <source>
        <dbReference type="PROSITE" id="PS50975"/>
    </source>
</evidence>
<evidence type="ECO:0000256" key="6">
    <source>
        <dbReference type="ARBA" id="ARBA00022741"/>
    </source>
</evidence>
<evidence type="ECO:0000256" key="10">
    <source>
        <dbReference type="PROSITE-ProRule" id="PRU00409"/>
    </source>
</evidence>
<evidence type="ECO:0000256" key="3">
    <source>
        <dbReference type="ARBA" id="ARBA00005174"/>
    </source>
</evidence>
<dbReference type="Proteomes" id="UP001270004">
    <property type="component" value="Unassembled WGS sequence"/>
</dbReference>
<comment type="cofactor">
    <cofactor evidence="1">
        <name>Mn(2+)</name>
        <dbReference type="ChEBI" id="CHEBI:29035"/>
    </cofactor>
</comment>
<dbReference type="GO" id="GO:0009113">
    <property type="term" value="P:purine nucleobase biosynthetic process"/>
    <property type="evidence" value="ECO:0007669"/>
    <property type="project" value="InterPro"/>
</dbReference>
<evidence type="ECO:0000256" key="5">
    <source>
        <dbReference type="ARBA" id="ARBA00022598"/>
    </source>
</evidence>
<dbReference type="InterPro" id="IPR000115">
    <property type="entry name" value="PRibGlycinamide_synth"/>
</dbReference>
<keyword evidence="5 12" id="KW-0436">Ligase</keyword>
<evidence type="ECO:0000313" key="13">
    <source>
        <dbReference type="Proteomes" id="UP001270004"/>
    </source>
</evidence>
<dbReference type="PANTHER" id="PTHR43472:SF1">
    <property type="entry name" value="PHOSPHORIBOSYLAMINE--GLYCINE LIGASE, CHLOROPLASTIC"/>
    <property type="match status" value="1"/>
</dbReference>
<evidence type="ECO:0000256" key="7">
    <source>
        <dbReference type="ARBA" id="ARBA00022755"/>
    </source>
</evidence>
<dbReference type="GO" id="GO:0046872">
    <property type="term" value="F:metal ion binding"/>
    <property type="evidence" value="ECO:0007669"/>
    <property type="project" value="InterPro"/>
</dbReference>
<comment type="pathway">
    <text evidence="3">Purine metabolism; IMP biosynthesis via de novo pathway; N(1)-(5-phospho-D-ribosyl)glycinamide from 5-phospho-alpha-D-ribose 1-diphosphate: step 2/2.</text>
</comment>
<proteinExistence type="predicted"/>
<sequence length="248" mass="26330">MKLLVVGSGGREHAIAKKLLASEQVEQVFVAPGNDGMTLDGIELVNIGISEHSALINFAKENDIAWTFVGPDDALAAGIVDDFEQAGLKAFGPSRLAAELEWSKDFAKQIMVKYGIPTAAFGTFSNFEEAKAYIEEQGAPIVVKADGLALGKGVVVAETVEQAVEAAREMLLDNKFGDSGARVVIEEFLAGEEFSLFALVNGDQFYILPTAQDHKRAFDGDQGPNTGGMGAYAPVPHLPQSVVDTAVD</sequence>
<dbReference type="PANTHER" id="PTHR43472">
    <property type="entry name" value="PHOSPHORIBOSYLAMINE--GLYCINE LIGASE"/>
    <property type="match status" value="1"/>
</dbReference>
<dbReference type="GO" id="GO:0006164">
    <property type="term" value="P:purine nucleotide biosynthetic process"/>
    <property type="evidence" value="ECO:0007669"/>
    <property type="project" value="UniProtKB-KW"/>
</dbReference>
<dbReference type="InterPro" id="IPR016185">
    <property type="entry name" value="PreATP-grasp_dom_sf"/>
</dbReference>
<dbReference type="AlphaFoldDB" id="A0AAW9DJE9"/>
<dbReference type="Gene3D" id="3.30.470.20">
    <property type="entry name" value="ATP-grasp fold, B domain"/>
    <property type="match status" value="1"/>
</dbReference>
<reference evidence="12" key="1">
    <citation type="submission" date="2023-11" db="EMBL/GenBank/DDBJ databases">
        <title>Antimicrobial resistance in invasive Streptococcus suis isolated in Spain and the associated genetic mechanisms.</title>
        <authorList>
            <person name="Uruen C."/>
            <person name="Arenas J.A."/>
        </authorList>
    </citation>
    <scope>NUCLEOTIDE SEQUENCE</scope>
    <source>
        <strain evidence="12">Ss_70</strain>
    </source>
</reference>
<comment type="caution">
    <text evidence="12">The sequence shown here is derived from an EMBL/GenBank/DDBJ whole genome shotgun (WGS) entry which is preliminary data.</text>
</comment>
<gene>
    <name evidence="12" type="primary">purD</name>
    <name evidence="12" type="ORF">SHY70_10785</name>
</gene>
<name>A0AAW9DJE9_STRSU</name>
<comment type="cofactor">
    <cofactor evidence="2">
        <name>Mg(2+)</name>
        <dbReference type="ChEBI" id="CHEBI:18420"/>
    </cofactor>
</comment>
<evidence type="ECO:0000256" key="2">
    <source>
        <dbReference type="ARBA" id="ARBA00001946"/>
    </source>
</evidence>
<dbReference type="Pfam" id="PF02844">
    <property type="entry name" value="GARS_N"/>
    <property type="match status" value="1"/>
</dbReference>
<dbReference type="InterPro" id="IPR011761">
    <property type="entry name" value="ATP-grasp"/>
</dbReference>